<keyword evidence="3" id="KW-1185">Reference proteome</keyword>
<evidence type="ECO:0000313" key="2">
    <source>
        <dbReference type="EMBL" id="KAF2888354.1"/>
    </source>
</evidence>
<feature type="region of interest" description="Disordered" evidence="1">
    <location>
        <begin position="94"/>
        <end position="115"/>
    </location>
</feature>
<gene>
    <name evidence="2" type="ORF">ILUMI_17819</name>
</gene>
<sequence length="115" mass="12902">MVSKEEINRRKVISSYLSNPNKTHSAVAEELNMPRTTRTHFNKQVTNVPSAHFEQEIRGCLSVSRDNLMYYTQFTMESHQSGIGSGLSSRVSVLSFSDKSGPIEPESPEKITPQT</sequence>
<reference evidence="2" key="1">
    <citation type="submission" date="2019-08" db="EMBL/GenBank/DDBJ databases">
        <title>The genome of the North American firefly Photinus pyralis.</title>
        <authorList>
            <consortium name="Photinus pyralis genome working group"/>
            <person name="Fallon T.R."/>
            <person name="Sander Lower S.E."/>
            <person name="Weng J.-K."/>
        </authorList>
    </citation>
    <scope>NUCLEOTIDE SEQUENCE</scope>
    <source>
        <strain evidence="2">TRF0915ILg1</strain>
        <tissue evidence="2">Whole body</tissue>
    </source>
</reference>
<proteinExistence type="predicted"/>
<dbReference type="EMBL" id="VTPC01078069">
    <property type="protein sequence ID" value="KAF2888354.1"/>
    <property type="molecule type" value="Genomic_DNA"/>
</dbReference>
<protein>
    <submittedName>
        <fullName evidence="2">Uncharacterized protein</fullName>
    </submittedName>
</protein>
<accession>A0A8K0CJ65</accession>
<dbReference type="Proteomes" id="UP000801492">
    <property type="component" value="Unassembled WGS sequence"/>
</dbReference>
<organism evidence="2 3">
    <name type="scientific">Ignelater luminosus</name>
    <name type="common">Cucubano</name>
    <name type="synonym">Pyrophorus luminosus</name>
    <dbReference type="NCBI Taxonomy" id="2038154"/>
    <lineage>
        <taxon>Eukaryota</taxon>
        <taxon>Metazoa</taxon>
        <taxon>Ecdysozoa</taxon>
        <taxon>Arthropoda</taxon>
        <taxon>Hexapoda</taxon>
        <taxon>Insecta</taxon>
        <taxon>Pterygota</taxon>
        <taxon>Neoptera</taxon>
        <taxon>Endopterygota</taxon>
        <taxon>Coleoptera</taxon>
        <taxon>Polyphaga</taxon>
        <taxon>Elateriformia</taxon>
        <taxon>Elateroidea</taxon>
        <taxon>Elateridae</taxon>
        <taxon>Agrypninae</taxon>
        <taxon>Pyrophorini</taxon>
        <taxon>Ignelater</taxon>
    </lineage>
</organism>
<evidence type="ECO:0000313" key="3">
    <source>
        <dbReference type="Proteomes" id="UP000801492"/>
    </source>
</evidence>
<name>A0A8K0CJ65_IGNLU</name>
<evidence type="ECO:0000256" key="1">
    <source>
        <dbReference type="SAM" id="MobiDB-lite"/>
    </source>
</evidence>
<dbReference type="AlphaFoldDB" id="A0A8K0CJ65"/>
<comment type="caution">
    <text evidence="2">The sequence shown here is derived from an EMBL/GenBank/DDBJ whole genome shotgun (WGS) entry which is preliminary data.</text>
</comment>